<keyword evidence="1" id="KW-0472">Membrane</keyword>
<keyword evidence="1" id="KW-1133">Transmembrane helix</keyword>
<evidence type="ECO:0000313" key="2">
    <source>
        <dbReference type="EMBL" id="MDQ0366869.1"/>
    </source>
</evidence>
<keyword evidence="3" id="KW-1185">Reference proteome</keyword>
<dbReference type="Proteomes" id="UP001240236">
    <property type="component" value="Unassembled WGS sequence"/>
</dbReference>
<keyword evidence="1" id="KW-0812">Transmembrane</keyword>
<organism evidence="2 3">
    <name type="scientific">Catenuloplanes indicus</name>
    <dbReference type="NCBI Taxonomy" id="137267"/>
    <lineage>
        <taxon>Bacteria</taxon>
        <taxon>Bacillati</taxon>
        <taxon>Actinomycetota</taxon>
        <taxon>Actinomycetes</taxon>
        <taxon>Micromonosporales</taxon>
        <taxon>Micromonosporaceae</taxon>
        <taxon>Catenuloplanes</taxon>
    </lineage>
</organism>
<feature type="transmembrane region" description="Helical" evidence="1">
    <location>
        <begin position="6"/>
        <end position="27"/>
    </location>
</feature>
<name>A0AAE3W158_9ACTN</name>
<evidence type="ECO:0000313" key="3">
    <source>
        <dbReference type="Proteomes" id="UP001240236"/>
    </source>
</evidence>
<reference evidence="2 3" key="1">
    <citation type="submission" date="2023-07" db="EMBL/GenBank/DDBJ databases">
        <title>Sequencing the genomes of 1000 actinobacteria strains.</title>
        <authorList>
            <person name="Klenk H.-P."/>
        </authorList>
    </citation>
    <scope>NUCLEOTIDE SEQUENCE [LARGE SCALE GENOMIC DNA]</scope>
    <source>
        <strain evidence="2 3">DSM 44709</strain>
    </source>
</reference>
<gene>
    <name evidence="2" type="ORF">J2S42_003538</name>
</gene>
<protein>
    <submittedName>
        <fullName evidence="2">Uncharacterized protein</fullName>
    </submittedName>
</protein>
<sequence>MDGAQIATVSAASIAALAAMATLGVNVETAYRKERREAHRKSLEPMLYDIQDALHEVIATSRTQHNRLVDGKASASWRDKGDKASKDLDRLRRRVRYQLPGLERGFYVLVRVPNWTAHRRGSQEGLHLLDLADELVQLLHDAVGSSWRTGKTPSRRQIDRIDQVVNEILALSPTGPRPAKDLFDIDDSVLSDADTDPAPIAAS</sequence>
<proteinExistence type="predicted"/>
<evidence type="ECO:0000256" key="1">
    <source>
        <dbReference type="SAM" id="Phobius"/>
    </source>
</evidence>
<dbReference type="AlphaFoldDB" id="A0AAE3W158"/>
<accession>A0AAE3W158</accession>
<dbReference type="RefSeq" id="WP_307240506.1">
    <property type="nucleotide sequence ID" value="NZ_JAUSUZ010000001.1"/>
</dbReference>
<comment type="caution">
    <text evidence="2">The sequence shown here is derived from an EMBL/GenBank/DDBJ whole genome shotgun (WGS) entry which is preliminary data.</text>
</comment>
<dbReference type="EMBL" id="JAUSUZ010000001">
    <property type="protein sequence ID" value="MDQ0366869.1"/>
    <property type="molecule type" value="Genomic_DNA"/>
</dbReference>